<feature type="transmembrane region" description="Helical" evidence="1">
    <location>
        <begin position="51"/>
        <end position="71"/>
    </location>
</feature>
<accession>A0ABY4U8S5</accession>
<feature type="transmembrane region" description="Helical" evidence="1">
    <location>
        <begin position="25"/>
        <end position="45"/>
    </location>
</feature>
<sequence length="247" mass="26258">MTSKQATMRRIFEPILAGATFRDRMLACAGGLTGIALTSFITSWILNDSAILPFIVAPMGASAVLVFAVPASPLAQPWPVIGGNAISAFAGVFCAHLFGSPHVAAGFAVGLAILAMSLTRSLHPPGGAAALTAVIGGETIEALGYSFVFLPIVFNAVCLVIVGVLYHRISGHNYPHQARSIGAQAIPQHEPTAPHSDDIEAALRDLGETFDIGKDDLELIVRQVEFHAARRRRKTIHRSFLSSRKAR</sequence>
<gene>
    <name evidence="3" type="ORF">NCF85_05950</name>
</gene>
<evidence type="ECO:0000313" key="3">
    <source>
        <dbReference type="EMBL" id="USA62512.1"/>
    </source>
</evidence>
<keyword evidence="4" id="KW-1185">Reference proteome</keyword>
<dbReference type="PANTHER" id="PTHR33741">
    <property type="entry name" value="TRANSMEMBRANE PROTEIN DDB_G0269096-RELATED"/>
    <property type="match status" value="1"/>
</dbReference>
<keyword evidence="1" id="KW-1133">Transmembrane helix</keyword>
<dbReference type="PANTHER" id="PTHR33741:SF5">
    <property type="entry name" value="TRANSMEMBRANE PROTEIN DDB_G0269096-RELATED"/>
    <property type="match status" value="1"/>
</dbReference>
<evidence type="ECO:0000259" key="2">
    <source>
        <dbReference type="Pfam" id="PF04982"/>
    </source>
</evidence>
<feature type="transmembrane region" description="Helical" evidence="1">
    <location>
        <begin position="143"/>
        <end position="166"/>
    </location>
</feature>
<keyword evidence="1" id="KW-0812">Transmembrane</keyword>
<feature type="domain" description="HPP transmembrane region" evidence="2">
    <location>
        <begin position="20"/>
        <end position="175"/>
    </location>
</feature>
<protein>
    <submittedName>
        <fullName evidence="3">HPP family protein</fullName>
    </submittedName>
</protein>
<evidence type="ECO:0000256" key="1">
    <source>
        <dbReference type="SAM" id="Phobius"/>
    </source>
</evidence>
<dbReference type="Pfam" id="PF04982">
    <property type="entry name" value="TM_HPP"/>
    <property type="match status" value="1"/>
</dbReference>
<proteinExistence type="predicted"/>
<dbReference type="Proteomes" id="UP001056619">
    <property type="component" value="Chromosome"/>
</dbReference>
<name>A0ABY4U8S5_9SPHN</name>
<dbReference type="InterPro" id="IPR007065">
    <property type="entry name" value="HPP"/>
</dbReference>
<reference evidence="3 4" key="1">
    <citation type="submission" date="2022-06" db="EMBL/GenBank/DDBJ databases">
        <authorList>
            <person name="Liu G."/>
        </authorList>
    </citation>
    <scope>NUCLEOTIDE SEQUENCE [LARGE SCALE GENOMIC DNA]</scope>
    <source>
        <strain evidence="3 4">E4</strain>
    </source>
</reference>
<keyword evidence="1" id="KW-0472">Membrane</keyword>
<dbReference type="InterPro" id="IPR058581">
    <property type="entry name" value="TM_HPP"/>
</dbReference>
<organism evidence="3 4">
    <name type="scientific">Qipengyuania citrea</name>
    <dbReference type="NCBI Taxonomy" id="225971"/>
    <lineage>
        <taxon>Bacteria</taxon>
        <taxon>Pseudomonadati</taxon>
        <taxon>Pseudomonadota</taxon>
        <taxon>Alphaproteobacteria</taxon>
        <taxon>Sphingomonadales</taxon>
        <taxon>Erythrobacteraceae</taxon>
        <taxon>Qipengyuania</taxon>
    </lineage>
</organism>
<evidence type="ECO:0000313" key="4">
    <source>
        <dbReference type="Proteomes" id="UP001056619"/>
    </source>
</evidence>
<dbReference type="EMBL" id="CP098494">
    <property type="protein sequence ID" value="USA62512.1"/>
    <property type="molecule type" value="Genomic_DNA"/>
</dbReference>
<feature type="transmembrane region" description="Helical" evidence="1">
    <location>
        <begin position="78"/>
        <end position="98"/>
    </location>
</feature>
<dbReference type="RefSeq" id="WP_301642839.1">
    <property type="nucleotide sequence ID" value="NZ_CP098494.1"/>
</dbReference>